<dbReference type="EMBL" id="CP005960">
    <property type="protein sequence ID" value="AHZ71668.1"/>
    <property type="molecule type" value="Genomic_DNA"/>
</dbReference>
<organism evidence="2 3">
    <name type="scientific">Pseudomonas mandelii JR-1</name>
    <dbReference type="NCBI Taxonomy" id="1147786"/>
    <lineage>
        <taxon>Bacteria</taxon>
        <taxon>Pseudomonadati</taxon>
        <taxon>Pseudomonadota</taxon>
        <taxon>Gammaproteobacteria</taxon>
        <taxon>Pseudomonadales</taxon>
        <taxon>Pseudomonadaceae</taxon>
        <taxon>Pseudomonas</taxon>
    </lineage>
</organism>
<evidence type="ECO:0000256" key="1">
    <source>
        <dbReference type="SAM" id="MobiDB-lite"/>
    </source>
</evidence>
<accession>A0A024EH52</accession>
<dbReference type="HOGENOM" id="CLU_2495486_0_0_6"/>
<reference evidence="2 3" key="1">
    <citation type="journal article" date="2012" name="J. Bacteriol.">
        <title>Genome sequence of cold-adapted Pseudomonas mandelii strain JR-1.</title>
        <authorList>
            <person name="Jang S.H."/>
            <person name="Kim J."/>
            <person name="Kim J."/>
            <person name="Hong S."/>
            <person name="Lee C."/>
        </authorList>
    </citation>
    <scope>NUCLEOTIDE SEQUENCE [LARGE SCALE GENOMIC DNA]</scope>
    <source>
        <strain evidence="2 3">JR-1</strain>
    </source>
</reference>
<protein>
    <submittedName>
        <fullName evidence="2">Uncharacterized protein</fullName>
    </submittedName>
</protein>
<sequence length="86" mass="9595">MDVAHRKASTAGKPVPAPSVRWGSQSRHRLDCAQFGVDAFGFRMMKALKKKTVCTAIMRASADRHLMLAALRYREQARSYRGGLCN</sequence>
<gene>
    <name evidence="2" type="ORF">OU5_4589</name>
</gene>
<dbReference type="AlphaFoldDB" id="A0A024EH52"/>
<evidence type="ECO:0000313" key="3">
    <source>
        <dbReference type="Proteomes" id="UP000026913"/>
    </source>
</evidence>
<evidence type="ECO:0000313" key="2">
    <source>
        <dbReference type="EMBL" id="AHZ71668.1"/>
    </source>
</evidence>
<name>A0A024EH52_9PSED</name>
<feature type="region of interest" description="Disordered" evidence="1">
    <location>
        <begin position="1"/>
        <end position="22"/>
    </location>
</feature>
<dbReference type="Proteomes" id="UP000026913">
    <property type="component" value="Chromosome"/>
</dbReference>
<dbReference type="KEGG" id="pman:OU5_4589"/>
<proteinExistence type="predicted"/>